<dbReference type="InterPro" id="IPR009332">
    <property type="entry name" value="Med22"/>
</dbReference>
<evidence type="ECO:0000256" key="2">
    <source>
        <dbReference type="ARBA" id="ARBA00023015"/>
    </source>
</evidence>
<comment type="subcellular location">
    <subcellularLocation>
        <location evidence="1">Nucleus</location>
    </subcellularLocation>
</comment>
<dbReference type="GO" id="GO:0003712">
    <property type="term" value="F:transcription coregulator activity"/>
    <property type="evidence" value="ECO:0007669"/>
    <property type="project" value="InterPro"/>
</dbReference>
<proteinExistence type="predicted"/>
<dbReference type="Proteomes" id="UP001431209">
    <property type="component" value="Unassembled WGS sequence"/>
</dbReference>
<keyword evidence="4" id="KW-0539">Nucleus</keyword>
<dbReference type="PANTHER" id="PTHR12434">
    <property type="entry name" value="MEDIATOR OF RNA POLYMERASE II TRANSCRIPTION SUBUNIT 22"/>
    <property type="match status" value="1"/>
</dbReference>
<gene>
    <name evidence="6" type="ORF">AKO1_011327</name>
</gene>
<keyword evidence="7" id="KW-1185">Reference proteome</keyword>
<name>A0AAW2YYU3_9EUKA</name>
<reference evidence="6 7" key="1">
    <citation type="submission" date="2024-03" db="EMBL/GenBank/DDBJ databases">
        <title>The Acrasis kona genome and developmental transcriptomes reveal deep origins of eukaryotic multicellular pathways.</title>
        <authorList>
            <person name="Sheikh S."/>
            <person name="Fu C.-J."/>
            <person name="Brown M.W."/>
            <person name="Baldauf S.L."/>
        </authorList>
    </citation>
    <scope>NUCLEOTIDE SEQUENCE [LARGE SCALE GENOMIC DNA]</scope>
    <source>
        <strain evidence="6 7">ATCC MYA-3509</strain>
    </source>
</reference>
<feature type="region of interest" description="Disordered" evidence="5">
    <location>
        <begin position="1"/>
        <end position="23"/>
    </location>
</feature>
<evidence type="ECO:0000256" key="4">
    <source>
        <dbReference type="ARBA" id="ARBA00023242"/>
    </source>
</evidence>
<dbReference type="EMBL" id="JAOPGA020000797">
    <property type="protein sequence ID" value="KAL0481829.1"/>
    <property type="molecule type" value="Genomic_DNA"/>
</dbReference>
<dbReference type="GO" id="GO:0006357">
    <property type="term" value="P:regulation of transcription by RNA polymerase II"/>
    <property type="evidence" value="ECO:0007669"/>
    <property type="project" value="InterPro"/>
</dbReference>
<evidence type="ECO:0000256" key="1">
    <source>
        <dbReference type="ARBA" id="ARBA00004123"/>
    </source>
</evidence>
<feature type="compositionally biased region" description="Basic residues" evidence="5">
    <location>
        <begin position="68"/>
        <end position="81"/>
    </location>
</feature>
<dbReference type="PANTHER" id="PTHR12434:SF6">
    <property type="entry name" value="MEDIATOR OF RNA POLYMERASE II TRANSCRIPTION SUBUNIT 22"/>
    <property type="match status" value="1"/>
</dbReference>
<accession>A0AAW2YYU3</accession>
<evidence type="ECO:0000256" key="5">
    <source>
        <dbReference type="SAM" id="MobiDB-lite"/>
    </source>
</evidence>
<dbReference type="AlphaFoldDB" id="A0AAW2YYU3"/>
<organism evidence="6 7">
    <name type="scientific">Acrasis kona</name>
    <dbReference type="NCBI Taxonomy" id="1008807"/>
    <lineage>
        <taxon>Eukaryota</taxon>
        <taxon>Discoba</taxon>
        <taxon>Heterolobosea</taxon>
        <taxon>Tetramitia</taxon>
        <taxon>Eutetramitia</taxon>
        <taxon>Acrasidae</taxon>
        <taxon>Acrasis</taxon>
    </lineage>
</organism>
<protein>
    <submittedName>
        <fullName evidence="6">Mediator of RNA polymerase II transcription subunit 22</fullName>
    </submittedName>
</protein>
<evidence type="ECO:0000256" key="3">
    <source>
        <dbReference type="ARBA" id="ARBA00023163"/>
    </source>
</evidence>
<evidence type="ECO:0000313" key="7">
    <source>
        <dbReference type="Proteomes" id="UP001431209"/>
    </source>
</evidence>
<feature type="region of interest" description="Disordered" evidence="5">
    <location>
        <begin position="58"/>
        <end position="90"/>
    </location>
</feature>
<sequence length="173" mass="19961">MQNTRPQAASAKAKQIQPHTLGKDIQQTSQIRFELLDQETNKLIDLFGSLVEASKVRTMNDDDIGEKKRQKKKDRKGRGRDKKSEAIDLEDVTVDKKTENEKDALQIAVCSSEIVHSCETLLQLTAELKRQYLLFDFERLNSSREDKAKQYRRKANRTKENETFNATSVDNIF</sequence>
<comment type="caution">
    <text evidence="6">The sequence shown here is derived from an EMBL/GenBank/DDBJ whole genome shotgun (WGS) entry which is preliminary data.</text>
</comment>
<keyword evidence="3" id="KW-0804">Transcription</keyword>
<dbReference type="GO" id="GO:0016592">
    <property type="term" value="C:mediator complex"/>
    <property type="evidence" value="ECO:0007669"/>
    <property type="project" value="InterPro"/>
</dbReference>
<dbReference type="Pfam" id="PF06179">
    <property type="entry name" value="Med22"/>
    <property type="match status" value="1"/>
</dbReference>
<evidence type="ECO:0000313" key="6">
    <source>
        <dbReference type="EMBL" id="KAL0481829.1"/>
    </source>
</evidence>
<keyword evidence="2" id="KW-0805">Transcription regulation</keyword>